<comment type="caution">
    <text evidence="2">The sequence shown here is derived from an EMBL/GenBank/DDBJ whole genome shotgun (WGS) entry which is preliminary data.</text>
</comment>
<keyword evidence="1" id="KW-0812">Transmembrane</keyword>
<evidence type="ECO:0008006" key="4">
    <source>
        <dbReference type="Google" id="ProtNLM"/>
    </source>
</evidence>
<feature type="transmembrane region" description="Helical" evidence="1">
    <location>
        <begin position="12"/>
        <end position="35"/>
    </location>
</feature>
<evidence type="ECO:0000313" key="3">
    <source>
        <dbReference type="Proteomes" id="UP001164929"/>
    </source>
</evidence>
<name>A0AAD6RY99_9ROSI</name>
<dbReference type="AlphaFoldDB" id="A0AAD6RY99"/>
<reference evidence="2 3" key="1">
    <citation type="journal article" date="2023" name="Mol. Ecol. Resour.">
        <title>Chromosome-level genome assembly of a triploid poplar Populus alba 'Berolinensis'.</title>
        <authorList>
            <person name="Chen S."/>
            <person name="Yu Y."/>
            <person name="Wang X."/>
            <person name="Wang S."/>
            <person name="Zhang T."/>
            <person name="Zhou Y."/>
            <person name="He R."/>
            <person name="Meng N."/>
            <person name="Wang Y."/>
            <person name="Liu W."/>
            <person name="Liu Z."/>
            <person name="Liu J."/>
            <person name="Guo Q."/>
            <person name="Huang H."/>
            <person name="Sederoff R.R."/>
            <person name="Wang G."/>
            <person name="Qu G."/>
            <person name="Chen S."/>
        </authorList>
    </citation>
    <scope>NUCLEOTIDE SEQUENCE [LARGE SCALE GENOMIC DNA]</scope>
    <source>
        <strain evidence="2">SC-2020</strain>
    </source>
</reference>
<proteinExistence type="predicted"/>
<organism evidence="2 3">
    <name type="scientific">Populus alba x Populus x berolinensis</name>
    <dbReference type="NCBI Taxonomy" id="444605"/>
    <lineage>
        <taxon>Eukaryota</taxon>
        <taxon>Viridiplantae</taxon>
        <taxon>Streptophyta</taxon>
        <taxon>Embryophyta</taxon>
        <taxon>Tracheophyta</taxon>
        <taxon>Spermatophyta</taxon>
        <taxon>Magnoliopsida</taxon>
        <taxon>eudicotyledons</taxon>
        <taxon>Gunneridae</taxon>
        <taxon>Pentapetalae</taxon>
        <taxon>rosids</taxon>
        <taxon>fabids</taxon>
        <taxon>Malpighiales</taxon>
        <taxon>Salicaceae</taxon>
        <taxon>Saliceae</taxon>
        <taxon>Populus</taxon>
    </lineage>
</organism>
<protein>
    <recommendedName>
        <fullName evidence="4">Transmembrane protein</fullName>
    </recommendedName>
</protein>
<evidence type="ECO:0000313" key="2">
    <source>
        <dbReference type="EMBL" id="KAJ7015612.1"/>
    </source>
</evidence>
<evidence type="ECO:0000256" key="1">
    <source>
        <dbReference type="SAM" id="Phobius"/>
    </source>
</evidence>
<keyword evidence="1" id="KW-1133">Transmembrane helix</keyword>
<dbReference type="EMBL" id="JAQIZT010000001">
    <property type="protein sequence ID" value="KAJ7015612.1"/>
    <property type="molecule type" value="Genomic_DNA"/>
</dbReference>
<gene>
    <name evidence="2" type="ORF">NC653_004803</name>
</gene>
<accession>A0AAD6RY99</accession>
<keyword evidence="3" id="KW-1185">Reference proteome</keyword>
<dbReference type="Proteomes" id="UP001164929">
    <property type="component" value="Chromosome 1"/>
</dbReference>
<sequence>MSIPGFGESCVLCFTVRFLFLCSSVPVSLFGIASFFFFNSFLLYFPLCYFMSFFFSSFHPPSLCLSLMSVLLPFDLVPPLAFIAGGCKRFLVTANVHHGGEGC</sequence>
<keyword evidence="1" id="KW-0472">Membrane</keyword>